<dbReference type="Proteomes" id="UP000095287">
    <property type="component" value="Unplaced"/>
</dbReference>
<organism evidence="2 3">
    <name type="scientific">Steinernema glaseri</name>
    <dbReference type="NCBI Taxonomy" id="37863"/>
    <lineage>
        <taxon>Eukaryota</taxon>
        <taxon>Metazoa</taxon>
        <taxon>Ecdysozoa</taxon>
        <taxon>Nematoda</taxon>
        <taxon>Chromadorea</taxon>
        <taxon>Rhabditida</taxon>
        <taxon>Tylenchina</taxon>
        <taxon>Panagrolaimomorpha</taxon>
        <taxon>Strongyloidoidea</taxon>
        <taxon>Steinernematidae</taxon>
        <taxon>Steinernema</taxon>
    </lineage>
</organism>
<protein>
    <submittedName>
        <fullName evidence="3">Secreted protein</fullName>
    </submittedName>
</protein>
<name>A0A1I7Y7C5_9BILA</name>
<evidence type="ECO:0000313" key="3">
    <source>
        <dbReference type="WBParaSite" id="L893_g13411.t1"/>
    </source>
</evidence>
<evidence type="ECO:0000313" key="2">
    <source>
        <dbReference type="Proteomes" id="UP000095287"/>
    </source>
</evidence>
<dbReference type="WBParaSite" id="L893_g13411.t1">
    <property type="protein sequence ID" value="L893_g13411.t1"/>
    <property type="gene ID" value="L893_g13411"/>
</dbReference>
<accession>A0A1I7Y7C5</accession>
<reference evidence="3" key="1">
    <citation type="submission" date="2016-11" db="UniProtKB">
        <authorList>
            <consortium name="WormBaseParasite"/>
        </authorList>
    </citation>
    <scope>IDENTIFICATION</scope>
</reference>
<keyword evidence="2" id="KW-1185">Reference proteome</keyword>
<evidence type="ECO:0000256" key="1">
    <source>
        <dbReference type="SAM" id="MobiDB-lite"/>
    </source>
</evidence>
<proteinExistence type="predicted"/>
<feature type="region of interest" description="Disordered" evidence="1">
    <location>
        <begin position="28"/>
        <end position="68"/>
    </location>
</feature>
<dbReference type="AlphaFoldDB" id="A0A1I7Y7C5"/>
<sequence length="83" mass="9260">MSPHDKLKAVPLIPLLCLLKPLSKNRCVHKRRRKRSQTEKGATGDAVPMNCWPQSRKTPKRNKQIASVAGMPPESALLFLCAD</sequence>